<reference evidence="2" key="1">
    <citation type="journal article" date="2015" name="Nat. Genet.">
        <title>The genome and transcriptome of the zoonotic hookworm Ancylostoma ceylanicum identify infection-specific gene families.</title>
        <authorList>
            <person name="Schwarz E.M."/>
            <person name="Hu Y."/>
            <person name="Antoshechkin I."/>
            <person name="Miller M.M."/>
            <person name="Sternberg P.W."/>
            <person name="Aroian R.V."/>
        </authorList>
    </citation>
    <scope>NUCLEOTIDE SEQUENCE</scope>
    <source>
        <strain evidence="2">HY135</strain>
    </source>
</reference>
<evidence type="ECO:0000313" key="2">
    <source>
        <dbReference type="Proteomes" id="UP000024635"/>
    </source>
</evidence>
<keyword evidence="2" id="KW-1185">Reference proteome</keyword>
<organism evidence="1 2">
    <name type="scientific">Ancylostoma ceylanicum</name>
    <dbReference type="NCBI Taxonomy" id="53326"/>
    <lineage>
        <taxon>Eukaryota</taxon>
        <taxon>Metazoa</taxon>
        <taxon>Ecdysozoa</taxon>
        <taxon>Nematoda</taxon>
        <taxon>Chromadorea</taxon>
        <taxon>Rhabditida</taxon>
        <taxon>Rhabditina</taxon>
        <taxon>Rhabditomorpha</taxon>
        <taxon>Strongyloidea</taxon>
        <taxon>Ancylostomatidae</taxon>
        <taxon>Ancylostomatinae</taxon>
        <taxon>Ancylostoma</taxon>
    </lineage>
</organism>
<sequence>MKRFALFARRWKRQSRLPSSQCWKRRITCQPTLICVNWYRINICVTTYQRGLTSNVALPTLRGRQS</sequence>
<comment type="caution">
    <text evidence="1">The sequence shown here is derived from an EMBL/GenBank/DDBJ whole genome shotgun (WGS) entry which is preliminary data.</text>
</comment>
<dbReference type="AlphaFoldDB" id="A0A016SIR6"/>
<proteinExistence type="predicted"/>
<name>A0A016SIR6_9BILA</name>
<gene>
    <name evidence="1" type="primary">Acey_s0219.g2472</name>
    <name evidence="1" type="ORF">Y032_0219g2472</name>
</gene>
<accession>A0A016SIR6</accession>
<protein>
    <submittedName>
        <fullName evidence="1">Uncharacterized protein</fullName>
    </submittedName>
</protein>
<evidence type="ECO:0000313" key="1">
    <source>
        <dbReference type="EMBL" id="EYB90510.1"/>
    </source>
</evidence>
<dbReference type="Proteomes" id="UP000024635">
    <property type="component" value="Unassembled WGS sequence"/>
</dbReference>
<dbReference type="EMBL" id="JARK01001555">
    <property type="protein sequence ID" value="EYB90510.1"/>
    <property type="molecule type" value="Genomic_DNA"/>
</dbReference>